<keyword evidence="2" id="KW-1185">Reference proteome</keyword>
<dbReference type="EMBL" id="CP001034">
    <property type="protein sequence ID" value="ACB85863.1"/>
    <property type="molecule type" value="Genomic_DNA"/>
</dbReference>
<protein>
    <submittedName>
        <fullName evidence="1">Protein containing Zn-finger domain</fullName>
    </submittedName>
</protein>
<dbReference type="InParanoid" id="B2A8H9"/>
<dbReference type="AlphaFoldDB" id="B2A8H9"/>
<dbReference type="OrthoDB" id="1938377at2"/>
<organism evidence="1 2">
    <name type="scientific">Natranaerobius thermophilus (strain ATCC BAA-1301 / DSM 18059 / JW/NM-WN-LF)</name>
    <dbReference type="NCBI Taxonomy" id="457570"/>
    <lineage>
        <taxon>Bacteria</taxon>
        <taxon>Bacillati</taxon>
        <taxon>Bacillota</taxon>
        <taxon>Clostridia</taxon>
        <taxon>Natranaerobiales</taxon>
        <taxon>Natranaerobiaceae</taxon>
        <taxon>Natranaerobius</taxon>
    </lineage>
</organism>
<dbReference type="HOGENOM" id="CLU_2954129_0_0_9"/>
<name>B2A8H9_NATTJ</name>
<gene>
    <name evidence="1" type="ordered locus">Nther_2297</name>
</gene>
<dbReference type="RefSeq" id="WP_012448713.1">
    <property type="nucleotide sequence ID" value="NC_010718.1"/>
</dbReference>
<dbReference type="Proteomes" id="UP000001683">
    <property type="component" value="Chromosome"/>
</dbReference>
<reference evidence="1 2" key="2">
    <citation type="journal article" date="2011" name="J. Bacteriol.">
        <title>Complete genome sequence of the anaerobic, halophilic alkalithermophile Natranaerobius thermophilus JW/NM-WN-LF.</title>
        <authorList>
            <person name="Zhao B."/>
            <person name="Mesbah N.M."/>
            <person name="Dalin E."/>
            <person name="Goodwin L."/>
            <person name="Nolan M."/>
            <person name="Pitluck S."/>
            <person name="Chertkov O."/>
            <person name="Brettin T.S."/>
            <person name="Han J."/>
            <person name="Larimer F.W."/>
            <person name="Land M.L."/>
            <person name="Hauser L."/>
            <person name="Kyrpides N."/>
            <person name="Wiegel J."/>
        </authorList>
    </citation>
    <scope>NUCLEOTIDE SEQUENCE [LARGE SCALE GENOMIC DNA]</scope>
    <source>
        <strain evidence="2">ATCC BAA-1301 / DSM 18059 / JW/NM-WN-LF</strain>
    </source>
</reference>
<evidence type="ECO:0000313" key="2">
    <source>
        <dbReference type="Proteomes" id="UP000001683"/>
    </source>
</evidence>
<accession>B2A8H9</accession>
<dbReference type="KEGG" id="nth:Nther_2297"/>
<evidence type="ECO:0000313" key="1">
    <source>
        <dbReference type="EMBL" id="ACB85863.1"/>
    </source>
</evidence>
<proteinExistence type="predicted"/>
<sequence>MKDVNVCVLDFKSICRSCEECDICDLNEDFKCSNCMKCVLDEGASRYISVDEIKTDEKPRKGSDS</sequence>
<reference evidence="1 2" key="1">
    <citation type="submission" date="2008-04" db="EMBL/GenBank/DDBJ databases">
        <title>Complete sequence of chromosome of Natranaerobius thermophilus JW/NM-WN-LF.</title>
        <authorList>
            <consortium name="US DOE Joint Genome Institute"/>
            <person name="Copeland A."/>
            <person name="Lucas S."/>
            <person name="Lapidus A."/>
            <person name="Glavina del Rio T."/>
            <person name="Dalin E."/>
            <person name="Tice H."/>
            <person name="Bruce D."/>
            <person name="Goodwin L."/>
            <person name="Pitluck S."/>
            <person name="Chertkov O."/>
            <person name="Brettin T."/>
            <person name="Detter J.C."/>
            <person name="Han C."/>
            <person name="Kuske C.R."/>
            <person name="Schmutz J."/>
            <person name="Larimer F."/>
            <person name="Land M."/>
            <person name="Hauser L."/>
            <person name="Kyrpides N."/>
            <person name="Lykidis A."/>
            <person name="Mesbah N.M."/>
            <person name="Wiegel J."/>
        </authorList>
    </citation>
    <scope>NUCLEOTIDE SEQUENCE [LARGE SCALE GENOMIC DNA]</scope>
    <source>
        <strain evidence="2">ATCC BAA-1301 / DSM 18059 / JW/NM-WN-LF</strain>
    </source>
</reference>